<gene>
    <name evidence="1" type="ORF">NJU99_01610</name>
</gene>
<dbReference type="InterPro" id="IPR043010">
    <property type="entry name" value="Phenol_hydroxylase_sf"/>
</dbReference>
<sequence>MAIVSKGEYPVIMMDSVDKFHGNQLVYVGWDKHKLINSAMAFPLPPQMPFKALVHEVMPGCYKDHPDFEKVVWDDSVIWRLNGEEFTPDFEKSLEDNGIDHKSLVRFETPNLTGINGVGM</sequence>
<keyword evidence="2" id="KW-1185">Reference proteome</keyword>
<protein>
    <submittedName>
        <fullName evidence="1">Phenol hydroxylase subunit P4</fullName>
    </submittedName>
</protein>
<dbReference type="InterPro" id="IPR006756">
    <property type="entry name" value="Phenol_hydroxylase"/>
</dbReference>
<dbReference type="Pfam" id="PF04663">
    <property type="entry name" value="Phenol_monoox"/>
    <property type="match status" value="1"/>
</dbReference>
<evidence type="ECO:0000313" key="1">
    <source>
        <dbReference type="EMBL" id="UTJ06809.1"/>
    </source>
</evidence>
<reference evidence="1" key="1">
    <citation type="submission" date="2022-07" db="EMBL/GenBank/DDBJ databases">
        <title>Arcobacter roscoffensis sp. nov., a marine bacterium isolated from coastal seawater collected from Roscoff, France.</title>
        <authorList>
            <person name="Pascual J."/>
            <person name="Lepeaux C."/>
            <person name="Methner A."/>
            <person name="Overmann J."/>
        </authorList>
    </citation>
    <scope>NUCLEOTIDE SEQUENCE</scope>
    <source>
        <strain evidence="1">ARW1-2F2</strain>
    </source>
</reference>
<dbReference type="Gene3D" id="3.10.20.560">
    <property type="entry name" value="Phenol hydroxylase"/>
    <property type="match status" value="1"/>
</dbReference>
<dbReference type="Proteomes" id="UP001060012">
    <property type="component" value="Chromosome"/>
</dbReference>
<proteinExistence type="predicted"/>
<dbReference type="RefSeq" id="WP_254576988.1">
    <property type="nucleotide sequence ID" value="NZ_CP100595.1"/>
</dbReference>
<accession>A0ABY5E3S8</accession>
<name>A0ABY5E3S8_9BACT</name>
<evidence type="ECO:0000313" key="2">
    <source>
        <dbReference type="Proteomes" id="UP001060012"/>
    </source>
</evidence>
<organism evidence="1 2">
    <name type="scientific">Arcobacter roscoffensis</name>
    <dbReference type="NCBI Taxonomy" id="2961520"/>
    <lineage>
        <taxon>Bacteria</taxon>
        <taxon>Pseudomonadati</taxon>
        <taxon>Campylobacterota</taxon>
        <taxon>Epsilonproteobacteria</taxon>
        <taxon>Campylobacterales</taxon>
        <taxon>Arcobacteraceae</taxon>
        <taxon>Arcobacter</taxon>
    </lineage>
</organism>
<dbReference type="EMBL" id="CP100595">
    <property type="protein sequence ID" value="UTJ06809.1"/>
    <property type="molecule type" value="Genomic_DNA"/>
</dbReference>